<feature type="region of interest" description="Disordered" evidence="4">
    <location>
        <begin position="128"/>
        <end position="151"/>
    </location>
</feature>
<reference evidence="6" key="1">
    <citation type="journal article" date="2021" name="Proc. Natl. Acad. Sci. U.S.A.">
        <title>Three genomes in the algal genus Volvox reveal the fate of a haploid sex-determining region after a transition to homothallism.</title>
        <authorList>
            <person name="Yamamoto K."/>
            <person name="Hamaji T."/>
            <person name="Kawai-Toyooka H."/>
            <person name="Matsuzaki R."/>
            <person name="Takahashi F."/>
            <person name="Nishimura Y."/>
            <person name="Kawachi M."/>
            <person name="Noguchi H."/>
            <person name="Minakuchi Y."/>
            <person name="Umen J.G."/>
            <person name="Toyoda A."/>
            <person name="Nozaki H."/>
        </authorList>
    </citation>
    <scope>NUCLEOTIDE SEQUENCE</scope>
    <source>
        <strain evidence="6">NIES-3780</strain>
    </source>
</reference>
<name>A0A8J4B643_9CHLO</name>
<organism evidence="6 7">
    <name type="scientific">Volvox africanus</name>
    <dbReference type="NCBI Taxonomy" id="51714"/>
    <lineage>
        <taxon>Eukaryota</taxon>
        <taxon>Viridiplantae</taxon>
        <taxon>Chlorophyta</taxon>
        <taxon>core chlorophytes</taxon>
        <taxon>Chlorophyceae</taxon>
        <taxon>CS clade</taxon>
        <taxon>Chlamydomonadales</taxon>
        <taxon>Volvocaceae</taxon>
        <taxon>Volvox</taxon>
    </lineage>
</organism>
<dbReference type="PROSITE" id="PS01348">
    <property type="entry name" value="MRAY_2"/>
    <property type="match status" value="1"/>
</dbReference>
<keyword evidence="5" id="KW-1133">Transmembrane helix</keyword>
<dbReference type="SMART" id="SM00248">
    <property type="entry name" value="ANK"/>
    <property type="match status" value="6"/>
</dbReference>
<feature type="compositionally biased region" description="Low complexity" evidence="4">
    <location>
        <begin position="474"/>
        <end position="484"/>
    </location>
</feature>
<feature type="transmembrane region" description="Helical" evidence="5">
    <location>
        <begin position="949"/>
        <end position="971"/>
    </location>
</feature>
<keyword evidence="5" id="KW-0812">Transmembrane</keyword>
<keyword evidence="1" id="KW-0677">Repeat</keyword>
<dbReference type="Pfam" id="PF12796">
    <property type="entry name" value="Ank_2"/>
    <property type="match status" value="2"/>
</dbReference>
<gene>
    <name evidence="6" type="ORF">Vafri_10460</name>
</gene>
<feature type="compositionally biased region" description="Low complexity" evidence="4">
    <location>
        <begin position="439"/>
        <end position="450"/>
    </location>
</feature>
<evidence type="ECO:0000256" key="1">
    <source>
        <dbReference type="ARBA" id="ARBA00022737"/>
    </source>
</evidence>
<keyword evidence="5" id="KW-0472">Membrane</keyword>
<dbReference type="AlphaFoldDB" id="A0A8J4B643"/>
<dbReference type="PANTHER" id="PTHR24198:SF165">
    <property type="entry name" value="ANKYRIN REPEAT-CONTAINING PROTEIN-RELATED"/>
    <property type="match status" value="1"/>
</dbReference>
<evidence type="ECO:0000256" key="3">
    <source>
        <dbReference type="PROSITE-ProRule" id="PRU00023"/>
    </source>
</evidence>
<keyword evidence="2 3" id="KW-0040">ANK repeat</keyword>
<feature type="transmembrane region" description="Helical" evidence="5">
    <location>
        <begin position="863"/>
        <end position="884"/>
    </location>
</feature>
<protein>
    <recommendedName>
        <fullName evidence="8">ANK_REP_REGION domain-containing protein</fullName>
    </recommendedName>
</protein>
<dbReference type="PROSITE" id="PS50297">
    <property type="entry name" value="ANK_REP_REGION"/>
    <property type="match status" value="1"/>
</dbReference>
<dbReference type="PROSITE" id="PS50088">
    <property type="entry name" value="ANK_REPEAT"/>
    <property type="match status" value="1"/>
</dbReference>
<dbReference type="InterPro" id="IPR018480">
    <property type="entry name" value="PNAcMuramoyl-5peptid_Trfase_CS"/>
</dbReference>
<dbReference type="Gene3D" id="3.30.40.10">
    <property type="entry name" value="Zinc/RING finger domain, C3HC4 (zinc finger)"/>
    <property type="match status" value="1"/>
</dbReference>
<evidence type="ECO:0000256" key="5">
    <source>
        <dbReference type="SAM" id="Phobius"/>
    </source>
</evidence>
<proteinExistence type="predicted"/>
<dbReference type="InterPro" id="IPR013083">
    <property type="entry name" value="Znf_RING/FYVE/PHD"/>
</dbReference>
<evidence type="ECO:0000313" key="7">
    <source>
        <dbReference type="Proteomes" id="UP000747399"/>
    </source>
</evidence>
<dbReference type="InterPro" id="IPR036770">
    <property type="entry name" value="Ankyrin_rpt-contain_sf"/>
</dbReference>
<feature type="transmembrane region" description="Helical" evidence="5">
    <location>
        <begin position="536"/>
        <end position="557"/>
    </location>
</feature>
<dbReference type="PANTHER" id="PTHR24198">
    <property type="entry name" value="ANKYRIN REPEAT AND PROTEIN KINASE DOMAIN-CONTAINING PROTEIN"/>
    <property type="match status" value="1"/>
</dbReference>
<comment type="caution">
    <text evidence="6">The sequence shown here is derived from an EMBL/GenBank/DDBJ whole genome shotgun (WGS) entry which is preliminary data.</text>
</comment>
<feature type="compositionally biased region" description="Low complexity" evidence="4">
    <location>
        <begin position="757"/>
        <end position="771"/>
    </location>
</feature>
<feature type="region of interest" description="Disordered" evidence="4">
    <location>
        <begin position="703"/>
        <end position="771"/>
    </location>
</feature>
<dbReference type="Proteomes" id="UP000747399">
    <property type="component" value="Unassembled WGS sequence"/>
</dbReference>
<feature type="compositionally biased region" description="Low complexity" evidence="4">
    <location>
        <begin position="738"/>
        <end position="749"/>
    </location>
</feature>
<evidence type="ECO:0000256" key="2">
    <source>
        <dbReference type="ARBA" id="ARBA00023043"/>
    </source>
</evidence>
<evidence type="ECO:0008006" key="8">
    <source>
        <dbReference type="Google" id="ProtNLM"/>
    </source>
</evidence>
<feature type="compositionally biased region" description="Pro residues" evidence="4">
    <location>
        <begin position="709"/>
        <end position="725"/>
    </location>
</feature>
<feature type="repeat" description="ANK" evidence="3">
    <location>
        <begin position="83"/>
        <end position="115"/>
    </location>
</feature>
<dbReference type="Gene3D" id="1.25.40.20">
    <property type="entry name" value="Ankyrin repeat-containing domain"/>
    <property type="match status" value="2"/>
</dbReference>
<feature type="region of interest" description="Disordered" evidence="4">
    <location>
        <begin position="413"/>
        <end position="488"/>
    </location>
</feature>
<evidence type="ECO:0000256" key="4">
    <source>
        <dbReference type="SAM" id="MobiDB-lite"/>
    </source>
</evidence>
<dbReference type="InterPro" id="IPR002110">
    <property type="entry name" value="Ankyrin_rpt"/>
</dbReference>
<accession>A0A8J4B643</accession>
<dbReference type="SUPFAM" id="SSF48403">
    <property type="entry name" value="Ankyrin repeat"/>
    <property type="match status" value="1"/>
</dbReference>
<sequence length="1121" mass="116824">MGNEVSISQTDIQGSLADLQARIRAGASVNKRMLFPNDVGPLPKGCKCTPLGYSILSGNLGLLDTLLNVGADVNKPVGLPDRFDLTPLQLAVAVGSVEAVRRLLERGADPNAVLQPKRGTITLLQSTKHRHRPAATNGARRTGANTRSISPSASPLSLLVPEVLSSMRSGDTALHIAIDCAVKEHHHGVTSGGASGCRTQIVEALIAHPSTDLNRPNGRRRTPLYKACKRQLELVVTLLATHPRVDVNAGWPLFAAIKVENLQLVRVLLQAGAGPTCGVYNIEGHTPLSYALRGRSSDSFYDRAGVVEMLVQAGSHVELEMLSYAEERNWHAVLAVLQFGAALGLAAVEPALGSGGRSGDGVISAGNGQQIGRAVAEGDGTAALQRRASDSSRIQLSFLTSLRHRLMHAHRSYVSHNRSSHNRTGDASGVSGSIGGGSPAAAASTLATAGRSGGGSGRIRNGVTAGDRGGGGSSSSHQGGSSAGLIGTSAAHDGASARHRFGLRSWTWRIRFPYRRAPSRQPQSQRLSEVVRRNPIMILFAPSLIPVLILEPIIIAFAEIFKVLAIVLVFLAVVVVPAQLYVVNRLSRWLVRLFYDDRRLLNSSLVPLEPSSETSDALAQSLPSFHQTSASISQLLVPQDSLSDAAAGTEAGDRGNTGGLTVIENVKAAVVGLLHDSNNRTAAASPIPHGSELLPPAKLEASLSNLTASPPPPSSVPPPPPPPPLLGALGGLADSTFQLRPQPIPQQLPGDGLSAFPAGASPLDAASPPAAAPTSAVGSVNICSGATRGSSTGDCTLGDGSAAASGLTLSDVTNGSGCSVSGCYSSAVRSNHSSGGFMRDNAFSAVSSFFSGDIELVELLRRWGLGVCVVFLVVTITVIAVTYLDAFLEFHLARLLPADSTLQICMRGRGEDRFRDLQGSLASCFSGKERAVLARLFLGMLVVRWISGAPAWVLTGLVGVFWLGCLLKALCEDYRLMCLLRVLETLHESEGGSDSRGRDAEVAVWNVARPEPQPAAGPRNGSDPLLRGGAGASGGVGPGTETATAAASAGCRTNGSKATDGLDGLCCVCMSNRAVMGFVHRSVVHCCLCEECEGVLRGRHAIASCLICKQPASVVAKVIVT</sequence>
<dbReference type="EMBL" id="BNCO01000019">
    <property type="protein sequence ID" value="GIL54741.1"/>
    <property type="molecule type" value="Genomic_DNA"/>
</dbReference>
<keyword evidence="7" id="KW-1185">Reference proteome</keyword>
<evidence type="ECO:0000313" key="6">
    <source>
        <dbReference type="EMBL" id="GIL54741.1"/>
    </source>
</evidence>
<feature type="transmembrane region" description="Helical" evidence="5">
    <location>
        <begin position="563"/>
        <end position="583"/>
    </location>
</feature>